<accession>A0A8D9FRK0</accession>
<evidence type="ECO:0000256" key="1">
    <source>
        <dbReference type="SAM" id="Phobius"/>
    </source>
</evidence>
<feature type="transmembrane region" description="Helical" evidence="1">
    <location>
        <begin position="12"/>
        <end position="32"/>
    </location>
</feature>
<gene>
    <name evidence="2" type="ORF">SLAVMIC_01001</name>
</gene>
<keyword evidence="1" id="KW-0812">Transmembrane</keyword>
<protein>
    <submittedName>
        <fullName evidence="2">Uncharacterized protein</fullName>
    </submittedName>
</protein>
<sequence>MKEGLDGFDIFLILIGSAFVLLLLTLLVRYFLIKMDEDYFEKSIIPHTKFLYEDGKIYYFRIYDRDGNSYRKIKCYKKTKLGFYKSIGDYELIDATLGSRNIKKECKQILESYNAKLGDFDGMVGNIPDWVKREQRFKKLFKDK</sequence>
<reference evidence="2" key="1">
    <citation type="submission" date="2021-06" db="EMBL/GenBank/DDBJ databases">
        <authorList>
            <person name="Gannon L."/>
            <person name="Redgwell R T."/>
            <person name="Michniewski S."/>
            <person name="Harrison D C."/>
            <person name="Millard A."/>
        </authorList>
    </citation>
    <scope>NUCLEOTIDE SEQUENCE</scope>
</reference>
<evidence type="ECO:0000313" key="2">
    <source>
        <dbReference type="EMBL" id="CAG7581728.1"/>
    </source>
</evidence>
<keyword evidence="1" id="KW-1133">Transmembrane helix</keyword>
<name>A0A8D9FRK0_9VIRU</name>
<dbReference type="EMBL" id="OU342829">
    <property type="protein sequence ID" value="CAG7581728.1"/>
    <property type="molecule type" value="Genomic_DNA"/>
</dbReference>
<keyword evidence="1" id="KW-0472">Membrane</keyword>
<proteinExistence type="predicted"/>
<organism evidence="2">
    <name type="scientific">uncultured marine phage</name>
    <dbReference type="NCBI Taxonomy" id="707152"/>
    <lineage>
        <taxon>Viruses</taxon>
        <taxon>environmental samples</taxon>
    </lineage>
</organism>